<evidence type="ECO:0000313" key="2">
    <source>
        <dbReference type="Proteomes" id="UP000030671"/>
    </source>
</evidence>
<dbReference type="AlphaFoldDB" id="W4KML0"/>
<sequence length="120" mass="13095">MAAAVDMRFWRYASVSIWCKGFLSSQKLDANSKQGVLGSCAHGVLWLSKDLLMRPRVVSSLLLRALKGDCAPADSSRMSLDAMNTAQSGMAVLAFRIRAAVGLGLRCRWGWGRDIVHLAL</sequence>
<dbReference type="GeneID" id="20674970"/>
<evidence type="ECO:0000313" key="1">
    <source>
        <dbReference type="EMBL" id="ETW86939.1"/>
    </source>
</evidence>
<dbReference type="KEGG" id="hir:HETIRDRAFT_437655"/>
<dbReference type="EMBL" id="KI925454">
    <property type="protein sequence ID" value="ETW86939.1"/>
    <property type="molecule type" value="Genomic_DNA"/>
</dbReference>
<dbReference type="HOGENOM" id="CLU_2049968_0_0_1"/>
<keyword evidence="2" id="KW-1185">Reference proteome</keyword>
<dbReference type="Proteomes" id="UP000030671">
    <property type="component" value="Unassembled WGS sequence"/>
</dbReference>
<name>W4KML0_HETIT</name>
<accession>W4KML0</accession>
<proteinExistence type="predicted"/>
<organism evidence="1 2">
    <name type="scientific">Heterobasidion irregulare (strain TC 32-1)</name>
    <dbReference type="NCBI Taxonomy" id="747525"/>
    <lineage>
        <taxon>Eukaryota</taxon>
        <taxon>Fungi</taxon>
        <taxon>Dikarya</taxon>
        <taxon>Basidiomycota</taxon>
        <taxon>Agaricomycotina</taxon>
        <taxon>Agaricomycetes</taxon>
        <taxon>Russulales</taxon>
        <taxon>Bondarzewiaceae</taxon>
        <taxon>Heterobasidion</taxon>
        <taxon>Heterobasidion annosum species complex</taxon>
    </lineage>
</organism>
<reference evidence="1 2" key="1">
    <citation type="journal article" date="2012" name="New Phytol.">
        <title>Insight into trade-off between wood decay and parasitism from the genome of a fungal forest pathogen.</title>
        <authorList>
            <person name="Olson A."/>
            <person name="Aerts A."/>
            <person name="Asiegbu F."/>
            <person name="Belbahri L."/>
            <person name="Bouzid O."/>
            <person name="Broberg A."/>
            <person name="Canback B."/>
            <person name="Coutinho P.M."/>
            <person name="Cullen D."/>
            <person name="Dalman K."/>
            <person name="Deflorio G."/>
            <person name="van Diepen L.T."/>
            <person name="Dunand C."/>
            <person name="Duplessis S."/>
            <person name="Durling M."/>
            <person name="Gonthier P."/>
            <person name="Grimwood J."/>
            <person name="Fossdal C.G."/>
            <person name="Hansson D."/>
            <person name="Henrissat B."/>
            <person name="Hietala A."/>
            <person name="Himmelstrand K."/>
            <person name="Hoffmeister D."/>
            <person name="Hogberg N."/>
            <person name="James T.Y."/>
            <person name="Karlsson M."/>
            <person name="Kohler A."/>
            <person name="Kues U."/>
            <person name="Lee Y.H."/>
            <person name="Lin Y.C."/>
            <person name="Lind M."/>
            <person name="Lindquist E."/>
            <person name="Lombard V."/>
            <person name="Lucas S."/>
            <person name="Lunden K."/>
            <person name="Morin E."/>
            <person name="Murat C."/>
            <person name="Park J."/>
            <person name="Raffaello T."/>
            <person name="Rouze P."/>
            <person name="Salamov A."/>
            <person name="Schmutz J."/>
            <person name="Solheim H."/>
            <person name="Stahlberg J."/>
            <person name="Velez H."/>
            <person name="de Vries R.P."/>
            <person name="Wiebenga A."/>
            <person name="Woodward S."/>
            <person name="Yakovlev I."/>
            <person name="Garbelotto M."/>
            <person name="Martin F."/>
            <person name="Grigoriev I.V."/>
            <person name="Stenlid J."/>
        </authorList>
    </citation>
    <scope>NUCLEOTIDE SEQUENCE [LARGE SCALE GENOMIC DNA]</scope>
    <source>
        <strain evidence="1 2">TC 32-1</strain>
    </source>
</reference>
<dbReference type="InParanoid" id="W4KML0"/>
<dbReference type="RefSeq" id="XP_009540902.1">
    <property type="nucleotide sequence ID" value="XM_009542607.1"/>
</dbReference>
<protein>
    <submittedName>
        <fullName evidence="1">Uncharacterized protein</fullName>
    </submittedName>
</protein>
<gene>
    <name evidence="1" type="ORF">HETIRDRAFT_437655</name>
</gene>